<gene>
    <name evidence="1" type="primary">tagF</name>
    <name evidence="1" type="ORF">FVF58_39520</name>
</gene>
<evidence type="ECO:0000313" key="1">
    <source>
        <dbReference type="EMBL" id="KAA1000986.1"/>
    </source>
</evidence>
<dbReference type="InterPro" id="IPR038225">
    <property type="entry name" value="TagF_sf"/>
</dbReference>
<protein>
    <submittedName>
        <fullName evidence="1">Type VI secretion system-associated protein TagF</fullName>
    </submittedName>
</protein>
<organism evidence="1 2">
    <name type="scientific">Paraburkholderia panacisoli</name>
    <dbReference type="NCBI Taxonomy" id="2603818"/>
    <lineage>
        <taxon>Bacteria</taxon>
        <taxon>Pseudomonadati</taxon>
        <taxon>Pseudomonadota</taxon>
        <taxon>Betaproteobacteria</taxon>
        <taxon>Burkholderiales</taxon>
        <taxon>Burkholderiaceae</taxon>
        <taxon>Paraburkholderia</taxon>
    </lineage>
</organism>
<dbReference type="AlphaFoldDB" id="A0A5B0GCG8"/>
<proteinExistence type="predicted"/>
<comment type="caution">
    <text evidence="1">The sequence shown here is derived from an EMBL/GenBank/DDBJ whole genome shotgun (WGS) entry which is preliminary data.</text>
</comment>
<dbReference type="EMBL" id="VTUZ01000042">
    <property type="protein sequence ID" value="KAA1000986.1"/>
    <property type="molecule type" value="Genomic_DNA"/>
</dbReference>
<name>A0A5B0GCG8_9BURK</name>
<dbReference type="Pfam" id="PF09867">
    <property type="entry name" value="TagF_N"/>
    <property type="match status" value="1"/>
</dbReference>
<dbReference type="RefSeq" id="WP_149675087.1">
    <property type="nucleotide sequence ID" value="NZ_VTUZ01000042.1"/>
</dbReference>
<dbReference type="InterPro" id="IPR017748">
    <property type="entry name" value="TagF"/>
</dbReference>
<reference evidence="1 2" key="1">
    <citation type="submission" date="2019-08" db="EMBL/GenBank/DDBJ databases">
        <title>Paraburkholderia sp. DCY113.</title>
        <authorList>
            <person name="Kang J."/>
        </authorList>
    </citation>
    <scope>NUCLEOTIDE SEQUENCE [LARGE SCALE GENOMIC DNA]</scope>
    <source>
        <strain evidence="1 2">DCY113</strain>
    </source>
</reference>
<dbReference type="PIRSF" id="PIRSF029287">
    <property type="entry name" value="UCP029287"/>
    <property type="match status" value="1"/>
</dbReference>
<keyword evidence="2" id="KW-1185">Reference proteome</keyword>
<dbReference type="Gene3D" id="3.40.1730.10">
    <property type="entry name" value="pa0076 domain"/>
    <property type="match status" value="1"/>
</dbReference>
<dbReference type="NCBIfam" id="TIGR03373">
    <property type="entry name" value="VI_minor_4"/>
    <property type="match status" value="1"/>
</dbReference>
<accession>A0A5B0GCG8</accession>
<sequence>MKRAPGLAGCFGKVRCNGDFVTRHLPPEFVERWDMMLQAGVLQGRGALGDDWLGAYLSAPLWYFVLGADVIGPTAWAGVLMPGVDSVGRHFPLTIAAPLDACVLPTWLGEARPWFVRCGELALATLGSGTQLAELEAGLAALADGTGEGDLPDRLPRDAVLSTVADAIRAGTAGSRGNCVWWTDGGETLPPSMRGCAGLPDALQVAGLFDGGTTGWLWHGSCPGGAPE</sequence>
<evidence type="ECO:0000313" key="2">
    <source>
        <dbReference type="Proteomes" id="UP000325273"/>
    </source>
</evidence>
<dbReference type="Proteomes" id="UP000325273">
    <property type="component" value="Unassembled WGS sequence"/>
</dbReference>